<reference evidence="1 2" key="1">
    <citation type="submission" date="2015-01" db="EMBL/GenBank/DDBJ databases">
        <title>Evolution of Trichinella species and genotypes.</title>
        <authorList>
            <person name="Korhonen P.K."/>
            <person name="Edoardo P."/>
            <person name="Giuseppe L.R."/>
            <person name="Gasser R.B."/>
        </authorList>
    </citation>
    <scope>NUCLEOTIDE SEQUENCE [LARGE SCALE GENOMIC DNA]</scope>
    <source>
        <strain evidence="1">ISS3</strain>
    </source>
</reference>
<protein>
    <submittedName>
        <fullName evidence="1">Uncharacterized protein</fullName>
    </submittedName>
</protein>
<feature type="non-terminal residue" evidence="1">
    <location>
        <position position="1"/>
    </location>
</feature>
<dbReference type="EMBL" id="JYDH01006664">
    <property type="protein sequence ID" value="KRY01307.1"/>
    <property type="molecule type" value="Genomic_DNA"/>
</dbReference>
<organism evidence="1 2">
    <name type="scientific">Trichinella spiralis</name>
    <name type="common">Trichina worm</name>
    <dbReference type="NCBI Taxonomy" id="6334"/>
    <lineage>
        <taxon>Eukaryota</taxon>
        <taxon>Metazoa</taxon>
        <taxon>Ecdysozoa</taxon>
        <taxon>Nematoda</taxon>
        <taxon>Enoplea</taxon>
        <taxon>Dorylaimia</taxon>
        <taxon>Trichinellida</taxon>
        <taxon>Trichinellidae</taxon>
        <taxon>Trichinella</taxon>
    </lineage>
</organism>
<proteinExistence type="predicted"/>
<dbReference type="Proteomes" id="UP000054776">
    <property type="component" value="Unassembled WGS sequence"/>
</dbReference>
<sequence>LFTIKFTSSIAFAITISFEFCFSKSLARFL</sequence>
<comment type="caution">
    <text evidence="1">The sequence shown here is derived from an EMBL/GenBank/DDBJ whole genome shotgun (WGS) entry which is preliminary data.</text>
</comment>
<accession>A0A0V0YMC1</accession>
<dbReference type="InParanoid" id="A0A0V0YMC1"/>
<evidence type="ECO:0000313" key="1">
    <source>
        <dbReference type="EMBL" id="KRY01307.1"/>
    </source>
</evidence>
<name>A0A0V0YMC1_TRISP</name>
<keyword evidence="2" id="KW-1185">Reference proteome</keyword>
<evidence type="ECO:0000313" key="2">
    <source>
        <dbReference type="Proteomes" id="UP000054776"/>
    </source>
</evidence>
<dbReference type="AlphaFoldDB" id="A0A0V0YMC1"/>
<gene>
    <name evidence="1" type="ORF">T01_12876</name>
</gene>